<dbReference type="GO" id="GO:0080043">
    <property type="term" value="F:quercetin 3-O-glucosyltransferase activity"/>
    <property type="evidence" value="ECO:0007669"/>
    <property type="project" value="TreeGrafter"/>
</dbReference>
<evidence type="ECO:0000256" key="2">
    <source>
        <dbReference type="ARBA" id="ARBA00022676"/>
    </source>
</evidence>
<name>A0A1B9I4X9_9TREE</name>
<evidence type="ECO:0000256" key="4">
    <source>
        <dbReference type="SAM" id="MobiDB-lite"/>
    </source>
</evidence>
<accession>A0A1B9I4X9</accession>
<proteinExistence type="inferred from homology"/>
<evidence type="ECO:0000256" key="1">
    <source>
        <dbReference type="ARBA" id="ARBA00009995"/>
    </source>
</evidence>
<organism evidence="5">
    <name type="scientific">Kwoniella pini CBS 10737</name>
    <dbReference type="NCBI Taxonomy" id="1296096"/>
    <lineage>
        <taxon>Eukaryota</taxon>
        <taxon>Fungi</taxon>
        <taxon>Dikarya</taxon>
        <taxon>Basidiomycota</taxon>
        <taxon>Agaricomycotina</taxon>
        <taxon>Tremellomycetes</taxon>
        <taxon>Tremellales</taxon>
        <taxon>Cryptococcaceae</taxon>
        <taxon>Kwoniella</taxon>
    </lineage>
</organism>
<dbReference type="AlphaFoldDB" id="A0A1B9I4X9"/>
<dbReference type="PANTHER" id="PTHR11926:SF1494">
    <property type="entry name" value="FLAVONOL 3-O-GLUCOSYLTRANSFERASE UGT76E12-RELATED"/>
    <property type="match status" value="1"/>
</dbReference>
<dbReference type="Pfam" id="PF00201">
    <property type="entry name" value="UDPGT"/>
    <property type="match status" value="1"/>
</dbReference>
<keyword evidence="3" id="KW-0808">Transferase</keyword>
<dbReference type="STRING" id="1296096.A0A1B9I4X9"/>
<dbReference type="Gene3D" id="3.40.50.2000">
    <property type="entry name" value="Glycogen Phosphorylase B"/>
    <property type="match status" value="2"/>
</dbReference>
<gene>
    <name evidence="5" type="ORF">I206_03876</name>
</gene>
<dbReference type="EMBL" id="KI894010">
    <property type="protein sequence ID" value="OCF50551.1"/>
    <property type="molecule type" value="Genomic_DNA"/>
</dbReference>
<evidence type="ECO:0000256" key="3">
    <source>
        <dbReference type="ARBA" id="ARBA00022679"/>
    </source>
</evidence>
<dbReference type="OrthoDB" id="5835829at2759"/>
<dbReference type="GO" id="GO:0080044">
    <property type="term" value="F:quercetin 7-O-glucosyltransferase activity"/>
    <property type="evidence" value="ECO:0007669"/>
    <property type="project" value="TreeGrafter"/>
</dbReference>
<reference evidence="5" key="2">
    <citation type="submission" date="2016-07" db="EMBL/GenBank/DDBJ databases">
        <title>Evolution of pathogenesis and genome organization in the Tremellales.</title>
        <authorList>
            <person name="Cuomo C."/>
            <person name="Litvintseva A."/>
            <person name="Heitman J."/>
            <person name="Chen Y."/>
            <person name="Sun S."/>
            <person name="Springer D."/>
            <person name="Dromer F."/>
            <person name="Young S."/>
            <person name="Zeng Q."/>
            <person name="Chapman S."/>
            <person name="Gujja S."/>
            <person name="Saif S."/>
            <person name="Birren B."/>
        </authorList>
    </citation>
    <scope>NUCLEOTIDE SEQUENCE</scope>
    <source>
        <strain evidence="5">CBS 10737</strain>
    </source>
</reference>
<dbReference type="SUPFAM" id="SSF53756">
    <property type="entry name" value="UDP-Glycosyltransferase/glycogen phosphorylase"/>
    <property type="match status" value="1"/>
</dbReference>
<feature type="region of interest" description="Disordered" evidence="4">
    <location>
        <begin position="62"/>
        <end position="81"/>
    </location>
</feature>
<dbReference type="PANTHER" id="PTHR11926">
    <property type="entry name" value="GLUCOSYL/GLUCURONOSYL TRANSFERASES"/>
    <property type="match status" value="1"/>
</dbReference>
<dbReference type="InterPro" id="IPR002213">
    <property type="entry name" value="UDP_glucos_trans"/>
</dbReference>
<comment type="similarity">
    <text evidence="1">Belongs to the UDP-glycosyltransferase family.</text>
</comment>
<keyword evidence="2" id="KW-0328">Glycosyltransferase</keyword>
<protein>
    <recommendedName>
        <fullName evidence="6">UDP-glycosyltransferases domain-containing protein</fullName>
    </recommendedName>
</protein>
<sequence length="558" mass="62375">MTVIKPSHFIVVPTAMWGHLRPLLHLSLNLITLHPNLHLTLLVTPSILPRVEHELKSTSFAHIYTKSPPGPGTSSPNPDLHHITPQEQIQEDKAIADKLQIITCISPEFNLPKEWSAETMAQEGMDYAQTVPKFIKALVSKEHRLAEVENKYDDIPPNFLIYDTFLPFIPEVMRGVMSELQKPMLPLIGFVPSNAAATWHTFAEEETGGHFRLASRLIEEDIANGMDTAEAHVKHAFGTYGKVKTIPGLPPKFDYEWWPNLATVPMPPQAFMGIIPSAKAAKDPAVHGLVCPTTAEIEPEAVEALEKEMGYRIYMAGPQFPESAWAGEHPEPKAKNEDDEKVFAFLDKMKKKHGINSVIYVSMGSLFFPATRPELIRYILKSLKDNGFPFVYAYASQMAPIPEDLQKELDDNEDSCAVKFAPQWDVVNHEATGYFLSHCGSNSTAEAILAELPMVSMPFAADQGEFTSLLSEIYKVSIDLKQVKTFRTPEFNKLYDGTIVVGTEEAIKAELKQTWDTLRGPEGEAMRERMKALKATIKKSWADGRSKKDMLALGTCFE</sequence>
<evidence type="ECO:0008006" key="6">
    <source>
        <dbReference type="Google" id="ProtNLM"/>
    </source>
</evidence>
<evidence type="ECO:0000313" key="5">
    <source>
        <dbReference type="EMBL" id="OCF50551.1"/>
    </source>
</evidence>
<reference evidence="5" key="1">
    <citation type="submission" date="2013-07" db="EMBL/GenBank/DDBJ databases">
        <title>The Genome Sequence of Cryptococcus pinus CBS10737.</title>
        <authorList>
            <consortium name="The Broad Institute Genome Sequencing Platform"/>
            <person name="Cuomo C."/>
            <person name="Litvintseva A."/>
            <person name="Chen Y."/>
            <person name="Heitman J."/>
            <person name="Sun S."/>
            <person name="Springer D."/>
            <person name="Dromer F."/>
            <person name="Young S.K."/>
            <person name="Zeng Q."/>
            <person name="Gargeya S."/>
            <person name="Fitzgerald M."/>
            <person name="Abouelleil A."/>
            <person name="Alvarado L."/>
            <person name="Berlin A.M."/>
            <person name="Chapman S.B."/>
            <person name="Dewar J."/>
            <person name="Goldberg J."/>
            <person name="Griggs A."/>
            <person name="Gujja S."/>
            <person name="Hansen M."/>
            <person name="Howarth C."/>
            <person name="Imamovic A."/>
            <person name="Larimer J."/>
            <person name="McCowan C."/>
            <person name="Murphy C."/>
            <person name="Pearson M."/>
            <person name="Priest M."/>
            <person name="Roberts A."/>
            <person name="Saif S."/>
            <person name="Shea T."/>
            <person name="Sykes S."/>
            <person name="Wortman J."/>
            <person name="Nusbaum C."/>
            <person name="Birren B."/>
        </authorList>
    </citation>
    <scope>NUCLEOTIDE SEQUENCE [LARGE SCALE GENOMIC DNA]</scope>
    <source>
        <strain evidence="5">CBS 10737</strain>
    </source>
</reference>